<reference evidence="3 4" key="1">
    <citation type="submission" date="2019-06" db="EMBL/GenBank/DDBJ databases">
        <authorList>
            <person name="Lee I."/>
            <person name="Jang G.I."/>
            <person name="Hwang C.Y."/>
        </authorList>
    </citation>
    <scope>NUCLEOTIDE SEQUENCE [LARGE SCALE GENOMIC DNA]</scope>
    <source>
        <strain evidence="3 4">PAMC 28131</strain>
    </source>
</reference>
<evidence type="ECO:0000256" key="1">
    <source>
        <dbReference type="SAM" id="MobiDB-lite"/>
    </source>
</evidence>
<evidence type="ECO:0000256" key="2">
    <source>
        <dbReference type="SAM" id="SignalP"/>
    </source>
</evidence>
<feature type="region of interest" description="Disordered" evidence="1">
    <location>
        <begin position="30"/>
        <end position="49"/>
    </location>
</feature>
<name>A0A501XJC4_9SPHN</name>
<evidence type="ECO:0008006" key="5">
    <source>
        <dbReference type="Google" id="ProtNLM"/>
    </source>
</evidence>
<organism evidence="3 4">
    <name type="scientific">Sandaracinobacter neustonicus</name>
    <dbReference type="NCBI Taxonomy" id="1715348"/>
    <lineage>
        <taxon>Bacteria</taxon>
        <taxon>Pseudomonadati</taxon>
        <taxon>Pseudomonadota</taxon>
        <taxon>Alphaproteobacteria</taxon>
        <taxon>Sphingomonadales</taxon>
        <taxon>Sphingosinicellaceae</taxon>
        <taxon>Sandaracinobacter</taxon>
    </lineage>
</organism>
<sequence length="148" mass="15761">MIGSGGRQPLSRGALFAIATVLAALPPVTAHADAKSKDEKNWVERVENRRDARRAGIVAGAVTAQVAGAANRSRADRDYQQCQDNVATAQSVAQQANGQPADPNADYAAQRAGYDCEVQRYEDRADGRRAANRTAVVAGIVTREVVKD</sequence>
<feature type="signal peptide" evidence="2">
    <location>
        <begin position="1"/>
        <end position="32"/>
    </location>
</feature>
<keyword evidence="2" id="KW-0732">Signal</keyword>
<protein>
    <recommendedName>
        <fullName evidence="5">Excalibur calcium-binding domain-containing protein</fullName>
    </recommendedName>
</protein>
<dbReference type="Proteomes" id="UP000319897">
    <property type="component" value="Unassembled WGS sequence"/>
</dbReference>
<keyword evidence="4" id="KW-1185">Reference proteome</keyword>
<evidence type="ECO:0000313" key="3">
    <source>
        <dbReference type="EMBL" id="TPE60509.1"/>
    </source>
</evidence>
<proteinExistence type="predicted"/>
<gene>
    <name evidence="3" type="ORF">FJQ54_10925</name>
</gene>
<feature type="chain" id="PRO_5021499397" description="Excalibur calcium-binding domain-containing protein" evidence="2">
    <location>
        <begin position="33"/>
        <end position="148"/>
    </location>
</feature>
<dbReference type="EMBL" id="VFSU01000026">
    <property type="protein sequence ID" value="TPE60509.1"/>
    <property type="molecule type" value="Genomic_DNA"/>
</dbReference>
<comment type="caution">
    <text evidence="3">The sequence shown here is derived from an EMBL/GenBank/DDBJ whole genome shotgun (WGS) entry which is preliminary data.</text>
</comment>
<dbReference type="RefSeq" id="WP_140928445.1">
    <property type="nucleotide sequence ID" value="NZ_VFSU01000026.1"/>
</dbReference>
<feature type="compositionally biased region" description="Basic and acidic residues" evidence="1">
    <location>
        <begin position="32"/>
        <end position="49"/>
    </location>
</feature>
<evidence type="ECO:0000313" key="4">
    <source>
        <dbReference type="Proteomes" id="UP000319897"/>
    </source>
</evidence>
<accession>A0A501XJC4</accession>
<dbReference type="AlphaFoldDB" id="A0A501XJC4"/>